<feature type="transmembrane region" description="Helical" evidence="1">
    <location>
        <begin position="120"/>
        <end position="139"/>
    </location>
</feature>
<evidence type="ECO:0000259" key="2">
    <source>
        <dbReference type="Pfam" id="PF07853"/>
    </source>
</evidence>
<evidence type="ECO:0000256" key="1">
    <source>
        <dbReference type="SAM" id="Phobius"/>
    </source>
</evidence>
<keyword evidence="4" id="KW-1185">Reference proteome</keyword>
<dbReference type="Pfam" id="PF07853">
    <property type="entry name" value="DUF1648"/>
    <property type="match status" value="1"/>
</dbReference>
<evidence type="ECO:0000313" key="3">
    <source>
        <dbReference type="EMBL" id="EEU12355.1"/>
    </source>
</evidence>
<feature type="transmembrane region" description="Helical" evidence="1">
    <location>
        <begin position="55"/>
        <end position="77"/>
    </location>
</feature>
<keyword evidence="1" id="KW-1133">Transmembrane helix</keyword>
<sequence>MDFLKENKKNLIFATIIFILSIIIAIIFYDRLPVRIPIHYDLYANSNFYTNKTNALLFVITFMILLYLALFLIISLDPKSDKHDKNYKHIFLLFIPILNFLIVSLTIWKTFNDNIDVGRILLGLFSLLVAISGIFMPKIKRNYTMGFRTSWAMEDDLVWKKTQKFAGILFFFSGIISLTSLSFSLNICFYIFIASLVISTLFSFIYSYYIYRKIKK</sequence>
<reference evidence="3 4" key="1">
    <citation type="submission" date="2009-08" db="EMBL/GenBank/DDBJ databases">
        <authorList>
            <person name="Muzny D."/>
            <person name="Qin X."/>
            <person name="Deng J."/>
            <person name="Jiang H."/>
            <person name="Liu Y."/>
            <person name="Qu J."/>
            <person name="Song X.-Z."/>
            <person name="Zhang L."/>
            <person name="Thornton R."/>
            <person name="Coyle M."/>
            <person name="Francisco L."/>
            <person name="Jackson L."/>
            <person name="Javaid M."/>
            <person name="Korchina V."/>
            <person name="Kovar C."/>
            <person name="Mata R."/>
            <person name="Mathew T."/>
            <person name="Ngo R."/>
            <person name="Nguyen L."/>
            <person name="Nguyen N."/>
            <person name="Okwuonu G."/>
            <person name="Ongeri F."/>
            <person name="Pham C."/>
            <person name="Simmons D."/>
            <person name="Wilczek-Boney K."/>
            <person name="Hale W."/>
            <person name="Jakkamsetti A."/>
            <person name="Pham P."/>
            <person name="Ruth R."/>
            <person name="San Lucas F."/>
            <person name="Warren J."/>
            <person name="Zhang J."/>
            <person name="Zhao Z."/>
            <person name="Zhou C."/>
            <person name="Zhu D."/>
            <person name="Lee S."/>
            <person name="Bess C."/>
            <person name="Blankenburg K."/>
            <person name="Forbes L."/>
            <person name="Fu Q."/>
            <person name="Gubbala S."/>
            <person name="Hirani K."/>
            <person name="Jayaseelan J.C."/>
            <person name="Lara F."/>
            <person name="Munidasa M."/>
            <person name="Palculict T."/>
            <person name="Patil S."/>
            <person name="Pu L.-L."/>
            <person name="Saada N."/>
            <person name="Tang L."/>
            <person name="Weissenberger G."/>
            <person name="Zhu Y."/>
            <person name="Hemphill L."/>
            <person name="Shang Y."/>
            <person name="Youmans B."/>
            <person name="Ayvaz T."/>
            <person name="Ross M."/>
            <person name="Santibanez J."/>
            <person name="Aqrawi P."/>
            <person name="Gross S."/>
            <person name="Joshi V."/>
            <person name="Fowler G."/>
            <person name="Nazareth L."/>
            <person name="Reid J."/>
            <person name="Worley K."/>
            <person name="Petrosino J."/>
            <person name="Highlander S."/>
            <person name="Gibbs R."/>
            <person name="Gibbs R."/>
        </authorList>
    </citation>
    <scope>NUCLEOTIDE SEQUENCE [LARGE SCALE GENOMIC DNA]</scope>
    <source>
        <strain evidence="3 4">ATCC 51170</strain>
    </source>
</reference>
<dbReference type="Proteomes" id="UP000003821">
    <property type="component" value="Unassembled WGS sequence"/>
</dbReference>
<proteinExistence type="predicted"/>
<evidence type="ECO:0000313" key="4">
    <source>
        <dbReference type="Proteomes" id="UP000003821"/>
    </source>
</evidence>
<accession>C7HV43</accession>
<dbReference type="Pfam" id="PF13630">
    <property type="entry name" value="SdpI"/>
    <property type="match status" value="1"/>
</dbReference>
<dbReference type="EMBL" id="ACXU01000017">
    <property type="protein sequence ID" value="EEU12355.1"/>
    <property type="molecule type" value="Genomic_DNA"/>
</dbReference>
<organism evidence="3 4">
    <name type="scientific">Anaerococcus vaginalis ATCC 51170</name>
    <dbReference type="NCBI Taxonomy" id="655811"/>
    <lineage>
        <taxon>Bacteria</taxon>
        <taxon>Bacillati</taxon>
        <taxon>Bacillota</taxon>
        <taxon>Tissierellia</taxon>
        <taxon>Tissierellales</taxon>
        <taxon>Peptoniphilaceae</taxon>
        <taxon>Anaerococcus</taxon>
    </lineage>
</organism>
<feature type="domain" description="DUF1648" evidence="2">
    <location>
        <begin position="16"/>
        <end position="63"/>
    </location>
</feature>
<feature type="transmembrane region" description="Helical" evidence="1">
    <location>
        <begin position="189"/>
        <end position="211"/>
    </location>
</feature>
<protein>
    <recommendedName>
        <fullName evidence="2">DUF1648 domain-containing protein</fullName>
    </recommendedName>
</protein>
<name>C7HV43_9FIRM</name>
<comment type="caution">
    <text evidence="3">The sequence shown here is derived from an EMBL/GenBank/DDBJ whole genome shotgun (WGS) entry which is preliminary data.</text>
</comment>
<dbReference type="PANTHER" id="PTHR37810">
    <property type="entry name" value="IMMUNITY PROTEIN SDPI"/>
    <property type="match status" value="1"/>
</dbReference>
<feature type="transmembrane region" description="Helical" evidence="1">
    <location>
        <begin position="165"/>
        <end position="183"/>
    </location>
</feature>
<dbReference type="AlphaFoldDB" id="C7HV43"/>
<keyword evidence="1" id="KW-0812">Transmembrane</keyword>
<gene>
    <name evidence="3" type="ORF">HMPREF0078_1144</name>
</gene>
<dbReference type="eggNOG" id="COG5658">
    <property type="taxonomic scope" value="Bacteria"/>
</dbReference>
<dbReference type="InterPro" id="IPR012867">
    <property type="entry name" value="DUF1648"/>
</dbReference>
<dbReference type="HOGENOM" id="CLU_093038_0_0_9"/>
<dbReference type="PIRSF" id="PIRSF038959">
    <property type="entry name" value="SdpI"/>
    <property type="match status" value="1"/>
</dbReference>
<dbReference type="InterPro" id="IPR025962">
    <property type="entry name" value="SdpI/YhfL"/>
</dbReference>
<dbReference type="InterPro" id="IPR026272">
    <property type="entry name" value="SdpI"/>
</dbReference>
<dbReference type="PANTHER" id="PTHR37810:SF5">
    <property type="entry name" value="IMMUNITY PROTEIN SDPI"/>
    <property type="match status" value="1"/>
</dbReference>
<feature type="transmembrane region" description="Helical" evidence="1">
    <location>
        <begin position="12"/>
        <end position="29"/>
    </location>
</feature>
<dbReference type="GO" id="GO:0009636">
    <property type="term" value="P:response to toxic substance"/>
    <property type="evidence" value="ECO:0007669"/>
    <property type="project" value="TreeGrafter"/>
</dbReference>
<keyword evidence="1" id="KW-0472">Membrane</keyword>
<feature type="transmembrane region" description="Helical" evidence="1">
    <location>
        <begin position="89"/>
        <end position="108"/>
    </location>
</feature>